<keyword evidence="9" id="KW-1185">Reference proteome</keyword>
<comment type="similarity">
    <text evidence="2">Belongs to the cytochrome P450 family.</text>
</comment>
<keyword evidence="3" id="KW-0349">Heme</keyword>
<evidence type="ECO:0000313" key="8">
    <source>
        <dbReference type="EMBL" id="OOF99678.1"/>
    </source>
</evidence>
<keyword evidence="5" id="KW-0560">Oxidoreductase</keyword>
<dbReference type="Proteomes" id="UP000188318">
    <property type="component" value="Unassembled WGS sequence"/>
</dbReference>
<dbReference type="Gene3D" id="1.10.630.10">
    <property type="entry name" value="Cytochrome P450"/>
    <property type="match status" value="1"/>
</dbReference>
<evidence type="ECO:0000313" key="9">
    <source>
        <dbReference type="Proteomes" id="UP000188318"/>
    </source>
</evidence>
<dbReference type="EMBL" id="KV907494">
    <property type="protein sequence ID" value="OOF99678.1"/>
    <property type="molecule type" value="Genomic_DNA"/>
</dbReference>
<proteinExistence type="inferred from homology"/>
<evidence type="ECO:0000256" key="2">
    <source>
        <dbReference type="ARBA" id="ARBA00010617"/>
    </source>
</evidence>
<dbReference type="PANTHER" id="PTHR24305:SF157">
    <property type="entry name" value="N-ACETYLTRYPTOPHAN 6-HYDROXYLASE IVOC-RELATED"/>
    <property type="match status" value="1"/>
</dbReference>
<name>A0A1R3RYW3_ASPC5</name>
<reference evidence="9" key="1">
    <citation type="journal article" date="2017" name="Genome Biol.">
        <title>Comparative genomics reveals high biological diversity and specific adaptations in the industrially and medically important fungal genus Aspergillus.</title>
        <authorList>
            <person name="de Vries R.P."/>
            <person name="Riley R."/>
            <person name="Wiebenga A."/>
            <person name="Aguilar-Osorio G."/>
            <person name="Amillis S."/>
            <person name="Uchima C.A."/>
            <person name="Anderluh G."/>
            <person name="Asadollahi M."/>
            <person name="Askin M."/>
            <person name="Barry K."/>
            <person name="Battaglia E."/>
            <person name="Bayram O."/>
            <person name="Benocci T."/>
            <person name="Braus-Stromeyer S.A."/>
            <person name="Caldana C."/>
            <person name="Canovas D."/>
            <person name="Cerqueira G.C."/>
            <person name="Chen F."/>
            <person name="Chen W."/>
            <person name="Choi C."/>
            <person name="Clum A."/>
            <person name="Dos Santos R.A."/>
            <person name="Damasio A.R."/>
            <person name="Diallinas G."/>
            <person name="Emri T."/>
            <person name="Fekete E."/>
            <person name="Flipphi M."/>
            <person name="Freyberg S."/>
            <person name="Gallo A."/>
            <person name="Gournas C."/>
            <person name="Habgood R."/>
            <person name="Hainaut M."/>
            <person name="Harispe M.L."/>
            <person name="Henrissat B."/>
            <person name="Hilden K.S."/>
            <person name="Hope R."/>
            <person name="Hossain A."/>
            <person name="Karabika E."/>
            <person name="Karaffa L."/>
            <person name="Karanyi Z."/>
            <person name="Krasevec N."/>
            <person name="Kuo A."/>
            <person name="Kusch H."/>
            <person name="LaButti K."/>
            <person name="Lagendijk E.L."/>
            <person name="Lapidus A."/>
            <person name="Levasseur A."/>
            <person name="Lindquist E."/>
            <person name="Lipzen A."/>
            <person name="Logrieco A.F."/>
            <person name="MacCabe A."/>
            <person name="Maekelae M.R."/>
            <person name="Malavazi I."/>
            <person name="Melin P."/>
            <person name="Meyer V."/>
            <person name="Mielnichuk N."/>
            <person name="Miskei M."/>
            <person name="Molnar A.P."/>
            <person name="Mule G."/>
            <person name="Ngan C.Y."/>
            <person name="Orejas M."/>
            <person name="Orosz E."/>
            <person name="Ouedraogo J.P."/>
            <person name="Overkamp K.M."/>
            <person name="Park H.-S."/>
            <person name="Perrone G."/>
            <person name="Piumi F."/>
            <person name="Punt P.J."/>
            <person name="Ram A.F."/>
            <person name="Ramon A."/>
            <person name="Rauscher S."/>
            <person name="Record E."/>
            <person name="Riano-Pachon D.M."/>
            <person name="Robert V."/>
            <person name="Roehrig J."/>
            <person name="Ruller R."/>
            <person name="Salamov A."/>
            <person name="Salih N.S."/>
            <person name="Samson R.A."/>
            <person name="Sandor E."/>
            <person name="Sanguinetti M."/>
            <person name="Schuetze T."/>
            <person name="Sepcic K."/>
            <person name="Shelest E."/>
            <person name="Sherlock G."/>
            <person name="Sophianopoulou V."/>
            <person name="Squina F.M."/>
            <person name="Sun H."/>
            <person name="Susca A."/>
            <person name="Todd R.B."/>
            <person name="Tsang A."/>
            <person name="Unkles S.E."/>
            <person name="van de Wiele N."/>
            <person name="van Rossen-Uffink D."/>
            <person name="Oliveira J.V."/>
            <person name="Vesth T.C."/>
            <person name="Visser J."/>
            <person name="Yu J.-H."/>
            <person name="Zhou M."/>
            <person name="Andersen M.R."/>
            <person name="Archer D.B."/>
            <person name="Baker S.E."/>
            <person name="Benoit I."/>
            <person name="Brakhage A.A."/>
            <person name="Braus G.H."/>
            <person name="Fischer R."/>
            <person name="Frisvad J.C."/>
            <person name="Goldman G.H."/>
            <person name="Houbraken J."/>
            <person name="Oakley B."/>
            <person name="Pocsi I."/>
            <person name="Scazzocchio C."/>
            <person name="Seiboth B."/>
            <person name="vanKuyk P.A."/>
            <person name="Wortman J."/>
            <person name="Dyer P.S."/>
            <person name="Grigoriev I.V."/>
        </authorList>
    </citation>
    <scope>NUCLEOTIDE SEQUENCE [LARGE SCALE GENOMIC DNA]</scope>
    <source>
        <strain evidence="9">ITEM 5010</strain>
    </source>
</reference>
<evidence type="ECO:0000256" key="4">
    <source>
        <dbReference type="ARBA" id="ARBA00022723"/>
    </source>
</evidence>
<comment type="cofactor">
    <cofactor evidence="1">
        <name>heme</name>
        <dbReference type="ChEBI" id="CHEBI:30413"/>
    </cofactor>
</comment>
<evidence type="ECO:0000256" key="6">
    <source>
        <dbReference type="ARBA" id="ARBA00023004"/>
    </source>
</evidence>
<dbReference type="InterPro" id="IPR036396">
    <property type="entry name" value="Cyt_P450_sf"/>
</dbReference>
<dbReference type="STRING" id="602072.A0A1R3RYW3"/>
<dbReference type="Pfam" id="PF00067">
    <property type="entry name" value="p450"/>
    <property type="match status" value="1"/>
</dbReference>
<dbReference type="GO" id="GO:0020037">
    <property type="term" value="F:heme binding"/>
    <property type="evidence" value="ECO:0007669"/>
    <property type="project" value="InterPro"/>
</dbReference>
<evidence type="ECO:0000256" key="3">
    <source>
        <dbReference type="ARBA" id="ARBA00022617"/>
    </source>
</evidence>
<dbReference type="PANTHER" id="PTHR24305">
    <property type="entry name" value="CYTOCHROME P450"/>
    <property type="match status" value="1"/>
</dbReference>
<gene>
    <name evidence="8" type="ORF">ASPCADRAFT_503659</name>
</gene>
<dbReference type="InterPro" id="IPR001128">
    <property type="entry name" value="Cyt_P450"/>
</dbReference>
<dbReference type="OrthoDB" id="3945418at2759"/>
<evidence type="ECO:0000256" key="5">
    <source>
        <dbReference type="ARBA" id="ARBA00023002"/>
    </source>
</evidence>
<evidence type="ECO:0000256" key="1">
    <source>
        <dbReference type="ARBA" id="ARBA00001971"/>
    </source>
</evidence>
<dbReference type="VEuPathDB" id="FungiDB:ASPCADRAFT_503659"/>
<organism evidence="8 9">
    <name type="scientific">Aspergillus carbonarius (strain ITEM 5010)</name>
    <dbReference type="NCBI Taxonomy" id="602072"/>
    <lineage>
        <taxon>Eukaryota</taxon>
        <taxon>Fungi</taxon>
        <taxon>Dikarya</taxon>
        <taxon>Ascomycota</taxon>
        <taxon>Pezizomycotina</taxon>
        <taxon>Eurotiomycetes</taxon>
        <taxon>Eurotiomycetidae</taxon>
        <taxon>Eurotiales</taxon>
        <taxon>Aspergillaceae</taxon>
        <taxon>Aspergillus</taxon>
        <taxon>Aspergillus subgen. Circumdati</taxon>
    </lineage>
</organism>
<keyword evidence="7" id="KW-0503">Monooxygenase</keyword>
<dbReference type="SUPFAM" id="SSF48264">
    <property type="entry name" value="Cytochrome P450"/>
    <property type="match status" value="1"/>
</dbReference>
<keyword evidence="4" id="KW-0479">Metal-binding</keyword>
<dbReference type="GO" id="GO:0005506">
    <property type="term" value="F:iron ion binding"/>
    <property type="evidence" value="ECO:0007669"/>
    <property type="project" value="InterPro"/>
</dbReference>
<dbReference type="OMA" id="GAMCKET"/>
<evidence type="ECO:0008006" key="10">
    <source>
        <dbReference type="Google" id="ProtNLM"/>
    </source>
</evidence>
<sequence>MLCERLKEVSRDGETLNMKYMFAAVTLDIIKDYCFAREPGNVLKSDFGRKGFDDVDGFIAVSLWDNIEKILSPTMADVPAFRLDLSRQIETIRHGHDKAYEKVYHRTVFHELLESKLSVNELKRDRFRDEAFSLVTAGPGTTAYVLRGTAYHVAANPVVRQRLYDELRAAISNPSHLPSMAELERLSYLSAVVHEGLRLCSVLDVGR</sequence>
<dbReference type="GO" id="GO:0016705">
    <property type="term" value="F:oxidoreductase activity, acting on paired donors, with incorporation or reduction of molecular oxygen"/>
    <property type="evidence" value="ECO:0007669"/>
    <property type="project" value="InterPro"/>
</dbReference>
<dbReference type="AlphaFoldDB" id="A0A1R3RYW3"/>
<protein>
    <recommendedName>
        <fullName evidence="10">Cytochrome P450</fullName>
    </recommendedName>
</protein>
<accession>A0A1R3RYW3</accession>
<dbReference type="GO" id="GO:0004497">
    <property type="term" value="F:monooxygenase activity"/>
    <property type="evidence" value="ECO:0007669"/>
    <property type="project" value="UniProtKB-KW"/>
</dbReference>
<keyword evidence="6" id="KW-0408">Iron</keyword>
<evidence type="ECO:0000256" key="7">
    <source>
        <dbReference type="ARBA" id="ARBA00023033"/>
    </source>
</evidence>
<dbReference type="InterPro" id="IPR050121">
    <property type="entry name" value="Cytochrome_P450_monoxygenase"/>
</dbReference>